<dbReference type="PATRIC" id="fig|50340.43.peg.4874"/>
<keyword evidence="3" id="KW-1185">Reference proteome</keyword>
<dbReference type="EMBL" id="JSYZ01000004">
    <property type="protein sequence ID" value="KPA92131.1"/>
    <property type="molecule type" value="Genomic_DNA"/>
</dbReference>
<sequence>MLKRFGCMDVPDCVSGDGGYVTVISGLPRSGTSMMMRALLCAGMPVLTDNVRRQDDRNPHGYFEWEAVKNRDGYQAWMAQARGRAVKLVSRFLPHLPATHGYRVVFMHRQLEAVIRSQGDMARHHSGQEWNEEEGQALFRLYAEHVPNVLRWVRSRPNMRLLEVDYDQVLHDPLGSFGAVARFLAPTSLDVGAMAATVDAGLNHQAMEVRAHG</sequence>
<gene>
    <name evidence="2" type="ORF">PF66_01715</name>
</gene>
<dbReference type="STRING" id="50340.PF66_01715"/>
<accession>A0A0N0E583</accession>
<comment type="caution">
    <text evidence="2">The sequence shown here is derived from an EMBL/GenBank/DDBJ whole genome shotgun (WGS) entry which is preliminary data.</text>
</comment>
<dbReference type="Proteomes" id="UP000037931">
    <property type="component" value="Unassembled WGS sequence"/>
</dbReference>
<dbReference type="OrthoDB" id="9779418at2"/>
<dbReference type="Gene3D" id="3.40.50.300">
    <property type="entry name" value="P-loop containing nucleotide triphosphate hydrolases"/>
    <property type="match status" value="1"/>
</dbReference>
<organism evidence="2 3">
    <name type="scientific">Pseudomonas asplenii</name>
    <dbReference type="NCBI Taxonomy" id="53407"/>
    <lineage>
        <taxon>Bacteria</taxon>
        <taxon>Pseudomonadati</taxon>
        <taxon>Pseudomonadota</taxon>
        <taxon>Gammaproteobacteria</taxon>
        <taxon>Pseudomonadales</taxon>
        <taxon>Pseudomonadaceae</taxon>
        <taxon>Pseudomonas</taxon>
    </lineage>
</organism>
<dbReference type="SUPFAM" id="SSF52540">
    <property type="entry name" value="P-loop containing nucleoside triphosphate hydrolases"/>
    <property type="match status" value="1"/>
</dbReference>
<evidence type="ECO:0000313" key="3">
    <source>
        <dbReference type="Proteomes" id="UP000037931"/>
    </source>
</evidence>
<dbReference type="InterPro" id="IPR000863">
    <property type="entry name" value="Sulfotransferase_dom"/>
</dbReference>
<proteinExistence type="predicted"/>
<evidence type="ECO:0000313" key="2">
    <source>
        <dbReference type="EMBL" id="KPA92131.1"/>
    </source>
</evidence>
<dbReference type="InterPro" id="IPR027417">
    <property type="entry name" value="P-loop_NTPase"/>
</dbReference>
<dbReference type="RefSeq" id="WP_160319832.1">
    <property type="nucleotide sequence ID" value="NZ_JSYZ01000004.1"/>
</dbReference>
<dbReference type="Pfam" id="PF00685">
    <property type="entry name" value="Sulfotransfer_1"/>
    <property type="match status" value="1"/>
</dbReference>
<dbReference type="AlphaFoldDB" id="A0A0N0E583"/>
<name>A0A0N0E583_9PSED</name>
<dbReference type="GO" id="GO:0008146">
    <property type="term" value="F:sulfotransferase activity"/>
    <property type="evidence" value="ECO:0007669"/>
    <property type="project" value="InterPro"/>
</dbReference>
<evidence type="ECO:0000259" key="1">
    <source>
        <dbReference type="Pfam" id="PF00685"/>
    </source>
</evidence>
<reference evidence="2 3" key="1">
    <citation type="journal article" date="2015" name="PLoS ONE">
        <title>Rice-Infecting Pseudomonas Genomes Are Highly Accessorized and Harbor Multiple Putative Virulence Mechanisms to Cause Sheath Brown Rot.</title>
        <authorList>
            <person name="Quibod I.L."/>
            <person name="Grande G."/>
            <person name="Oreiro E.G."/>
            <person name="Borja F.N."/>
            <person name="Dossa G.S."/>
            <person name="Mauleon R."/>
            <person name="Cruz C.V."/>
            <person name="Oliva R."/>
        </authorList>
    </citation>
    <scope>NUCLEOTIDE SEQUENCE [LARGE SCALE GENOMIC DNA]</scope>
    <source>
        <strain evidence="2 3">IRRI 6609</strain>
    </source>
</reference>
<keyword evidence="2" id="KW-0808">Transferase</keyword>
<feature type="domain" description="Sulfotransferase" evidence="1">
    <location>
        <begin position="23"/>
        <end position="184"/>
    </location>
</feature>
<protein>
    <submittedName>
        <fullName evidence="2">Sulfotransferase family</fullName>
    </submittedName>
</protein>